<proteinExistence type="predicted"/>
<name>A0A3S9T0S7_9FIRM</name>
<organism evidence="1 2">
    <name type="scientific">Anoxybacter fermentans</name>
    <dbReference type="NCBI Taxonomy" id="1323375"/>
    <lineage>
        <taxon>Bacteria</taxon>
        <taxon>Bacillati</taxon>
        <taxon>Bacillota</taxon>
        <taxon>Clostridia</taxon>
        <taxon>Halanaerobiales</taxon>
        <taxon>Anoxybacter</taxon>
    </lineage>
</organism>
<evidence type="ECO:0000313" key="1">
    <source>
        <dbReference type="EMBL" id="AZR74149.1"/>
    </source>
</evidence>
<protein>
    <recommendedName>
        <fullName evidence="3">DUF1657 domain-containing protein</fullName>
    </recommendedName>
</protein>
<accession>A0A3S9T0S7</accession>
<evidence type="ECO:0000313" key="2">
    <source>
        <dbReference type="Proteomes" id="UP000267250"/>
    </source>
</evidence>
<evidence type="ECO:0008006" key="3">
    <source>
        <dbReference type="Google" id="ProtNLM"/>
    </source>
</evidence>
<sequence>MTVGKKLHQTLTSLESAKASYEQFAQDTDDKLAQQMFQNGAQQLESLITDLRNRVNYIEQEEPQYKVEQQMMSGQQQKQQ</sequence>
<keyword evidence="2" id="KW-1185">Reference proteome</keyword>
<dbReference type="EMBL" id="CP016379">
    <property type="protein sequence ID" value="AZR74149.1"/>
    <property type="molecule type" value="Genomic_DNA"/>
</dbReference>
<reference evidence="1 2" key="1">
    <citation type="submission" date="2016-07" db="EMBL/GenBank/DDBJ databases">
        <title>Genome and transcriptome analysis of iron-reducing fermentative bacteria Anoxybacter fermentans.</title>
        <authorList>
            <person name="Zeng X."/>
            <person name="Shao Z."/>
        </authorList>
    </citation>
    <scope>NUCLEOTIDE SEQUENCE [LARGE SCALE GENOMIC DNA]</scope>
    <source>
        <strain evidence="1 2">DY22613</strain>
    </source>
</reference>
<dbReference type="OrthoDB" id="2902550at2"/>
<dbReference type="Proteomes" id="UP000267250">
    <property type="component" value="Chromosome"/>
</dbReference>
<dbReference type="KEGG" id="aft:BBF96_12525"/>
<dbReference type="RefSeq" id="WP_127017501.1">
    <property type="nucleotide sequence ID" value="NZ_CP016379.1"/>
</dbReference>
<gene>
    <name evidence="1" type="ORF">BBF96_12525</name>
</gene>
<dbReference type="Pfam" id="PF07870">
    <property type="entry name" value="DUF1657"/>
    <property type="match status" value="1"/>
</dbReference>
<dbReference type="InterPro" id="IPR012452">
    <property type="entry name" value="DUF1657"/>
</dbReference>
<dbReference type="AlphaFoldDB" id="A0A3S9T0S7"/>